<dbReference type="STRING" id="1447875.A0A2B7XQM6"/>
<dbReference type="Pfam" id="PF01636">
    <property type="entry name" value="APH"/>
    <property type="match status" value="1"/>
</dbReference>
<dbReference type="Gene3D" id="3.90.1200.10">
    <property type="match status" value="1"/>
</dbReference>
<dbReference type="OrthoDB" id="2906425at2759"/>
<dbReference type="Proteomes" id="UP000223968">
    <property type="component" value="Unassembled WGS sequence"/>
</dbReference>
<reference evidence="2 3" key="1">
    <citation type="submission" date="2017-10" db="EMBL/GenBank/DDBJ databases">
        <title>Comparative genomics in systemic dimorphic fungi from Ajellomycetaceae.</title>
        <authorList>
            <person name="Munoz J.F."/>
            <person name="Mcewen J.G."/>
            <person name="Clay O.K."/>
            <person name="Cuomo C.A."/>
        </authorList>
    </citation>
    <scope>NUCLEOTIDE SEQUENCE [LARGE SCALE GENOMIC DNA]</scope>
    <source>
        <strain evidence="2 3">UAMH5409</strain>
    </source>
</reference>
<organism evidence="2 3">
    <name type="scientific">Helicocarpus griseus UAMH5409</name>
    <dbReference type="NCBI Taxonomy" id="1447875"/>
    <lineage>
        <taxon>Eukaryota</taxon>
        <taxon>Fungi</taxon>
        <taxon>Dikarya</taxon>
        <taxon>Ascomycota</taxon>
        <taxon>Pezizomycotina</taxon>
        <taxon>Eurotiomycetes</taxon>
        <taxon>Eurotiomycetidae</taxon>
        <taxon>Onygenales</taxon>
        <taxon>Ajellomycetaceae</taxon>
        <taxon>Helicocarpus</taxon>
    </lineage>
</organism>
<dbReference type="InterPro" id="IPR011009">
    <property type="entry name" value="Kinase-like_dom_sf"/>
</dbReference>
<evidence type="ECO:0000259" key="1">
    <source>
        <dbReference type="Pfam" id="PF01636"/>
    </source>
</evidence>
<keyword evidence="3" id="KW-1185">Reference proteome</keyword>
<dbReference type="SUPFAM" id="SSF56112">
    <property type="entry name" value="Protein kinase-like (PK-like)"/>
    <property type="match status" value="1"/>
</dbReference>
<feature type="domain" description="Aminoglycoside phosphotransferase" evidence="1">
    <location>
        <begin position="236"/>
        <end position="439"/>
    </location>
</feature>
<dbReference type="InterPro" id="IPR051678">
    <property type="entry name" value="AGP_Transferase"/>
</dbReference>
<evidence type="ECO:0000313" key="2">
    <source>
        <dbReference type="EMBL" id="PGH11071.1"/>
    </source>
</evidence>
<dbReference type="CDD" id="cd05120">
    <property type="entry name" value="APH_ChoK_like"/>
    <property type="match status" value="1"/>
</dbReference>
<dbReference type="InterPro" id="IPR002575">
    <property type="entry name" value="Aminoglycoside_PTrfase"/>
</dbReference>
<dbReference type="EMBL" id="PDNB01000078">
    <property type="protein sequence ID" value="PGH11071.1"/>
    <property type="molecule type" value="Genomic_DNA"/>
</dbReference>
<protein>
    <recommendedName>
        <fullName evidence="1">Aminoglycoside phosphotransferase domain-containing protein</fullName>
    </recommendedName>
</protein>
<accession>A0A2B7XQM6</accession>
<proteinExistence type="predicted"/>
<dbReference type="PANTHER" id="PTHR21310:SF15">
    <property type="entry name" value="AMINOGLYCOSIDE PHOSPHOTRANSFERASE DOMAIN-CONTAINING PROTEIN"/>
    <property type="match status" value="1"/>
</dbReference>
<evidence type="ECO:0000313" key="3">
    <source>
        <dbReference type="Proteomes" id="UP000223968"/>
    </source>
</evidence>
<gene>
    <name evidence="2" type="ORF">AJ79_05113</name>
</gene>
<name>A0A2B7XQM6_9EURO</name>
<dbReference type="AlphaFoldDB" id="A0A2B7XQM6"/>
<dbReference type="PANTHER" id="PTHR21310">
    <property type="entry name" value="AMINOGLYCOSIDE PHOSPHOTRANSFERASE-RELATED-RELATED"/>
    <property type="match status" value="1"/>
</dbReference>
<comment type="caution">
    <text evidence="2">The sequence shown here is derived from an EMBL/GenBank/DDBJ whole genome shotgun (WGS) entry which is preliminary data.</text>
</comment>
<sequence>MSARLGSRSGAFITAEECIYSAKLSAFEQLSLVNFLDNSRVPDDAGQYMLDRISQNQNCAVEETLRSIRADLKTLALKCNRADSVSPEINAALRERDDYRCCITGLQDNVEATYIIAPSIVQDPDLIERASLRLLLEAILTKDGVEELFSLLKPDTTENQLQNLWLMSHEVRTLFRGGHIHIIKSPCLEGTNGLVKGLGLFNLIDRQADRWNPEQKGSRVKSLPLGLCLKRCRGNTENEANALRLIEKNTSINAPKLIGYAVIDKKSGFLLMTKLPGIPLSKVYYRTTYEEREKMAKNLADWISQLRRIPNKSGRLIANVSGGPITDHMSEPDQHRGPYNSVEEFNDDLTQKVFNIQEHKSKQPIATLYRKKYDVCFTHSDLHNTNILVQNGQLSGLIDWENAGFKPEYWEFVRAMWPYGGDKRLTSIFRMAFGNKYDAEWEAEVFILDNSPFIF</sequence>